<evidence type="ECO:0000313" key="4">
    <source>
        <dbReference type="Proteomes" id="UP001341281"/>
    </source>
</evidence>
<dbReference type="Pfam" id="PF10712">
    <property type="entry name" value="NAD-GH"/>
    <property type="match status" value="1"/>
</dbReference>
<feature type="region of interest" description="Disordered" evidence="1">
    <location>
        <begin position="175"/>
        <end position="194"/>
    </location>
</feature>
<dbReference type="Proteomes" id="UP001341281">
    <property type="component" value="Chromosome 02"/>
</dbReference>
<gene>
    <name evidence="3" type="ORF">U9M48_006997</name>
</gene>
<dbReference type="InterPro" id="IPR019651">
    <property type="entry name" value="Glutamate_DH_NAD-spec"/>
</dbReference>
<evidence type="ECO:0000313" key="3">
    <source>
        <dbReference type="EMBL" id="WVZ56476.1"/>
    </source>
</evidence>
<protein>
    <submittedName>
        <fullName evidence="3">Uncharacterized protein</fullName>
    </submittedName>
</protein>
<evidence type="ECO:0000256" key="2">
    <source>
        <dbReference type="SAM" id="Phobius"/>
    </source>
</evidence>
<proteinExistence type="predicted"/>
<evidence type="ECO:0000256" key="1">
    <source>
        <dbReference type="SAM" id="MobiDB-lite"/>
    </source>
</evidence>
<keyword evidence="2" id="KW-1133">Transmembrane helix</keyword>
<keyword evidence="2" id="KW-0812">Transmembrane</keyword>
<keyword evidence="2" id="KW-0472">Membrane</keyword>
<dbReference type="AlphaFoldDB" id="A0AAQ3SJY7"/>
<accession>A0AAQ3SJY7</accession>
<sequence length="586" mass="63232">MEPMTCGPSNITITHMTYWYTSQRWGRCIFLYMGVVVGRIKNSRIRKVLRPPSPSFASICNGRPILLGLLNHAFDLLRAQPARVISDGDLVLLPRRLVLRRHVHDAIGVDVKGDLNLWHASWRSLDPIQTKLAEQVVVVRAHTLALVHLDEHTALVVAASSEHLLFLGGDGGVPRDHQAHRTTDRPHPERERRDIDQEHILQIVMTTENGGLDGGAARDALVKINALADLLPVKEFLQKVLHLGDAGGAAHENDVLDAGLVHLGVAEALLDNPNALTKQVLVDLLEAGAGDGGGEVDAAMERVDLNGGVHAVRQRPLCPLAGSPQPPERPLVASDIKLLVPLDELAHKVFHHLAVEICPAKVGIAGGGLHLEDAHIHVGARVDFEDRDVQGAPTEVEDEHRPLLVAARYLVETVGDGGGRGLVDYAHHVQAGDGAGVHGGLALRVVEVDWDCDDGVLDIRGKVGIGGLLHLGEHHGGDLLRRELLLLAVILHADHRPVVAARAMHLISSLPNRPLWLVIVMLFVCPVVLSLADTFRMPFVSMSKVTSIQGTPPGAGGMPVSQNSPSRLLSLVLALSPSYTLKRMLS</sequence>
<feature type="transmembrane region" description="Helical" evidence="2">
    <location>
        <begin position="515"/>
        <end position="535"/>
    </location>
</feature>
<keyword evidence="4" id="KW-1185">Reference proteome</keyword>
<reference evidence="3 4" key="1">
    <citation type="submission" date="2024-02" db="EMBL/GenBank/DDBJ databases">
        <title>High-quality chromosome-scale genome assembly of Pensacola bahiagrass (Paspalum notatum Flugge var. saurae).</title>
        <authorList>
            <person name="Vega J.M."/>
            <person name="Podio M."/>
            <person name="Orjuela J."/>
            <person name="Siena L.A."/>
            <person name="Pessino S.C."/>
            <person name="Combes M.C."/>
            <person name="Mariac C."/>
            <person name="Albertini E."/>
            <person name="Pupilli F."/>
            <person name="Ortiz J.P.A."/>
            <person name="Leblanc O."/>
        </authorList>
    </citation>
    <scope>NUCLEOTIDE SEQUENCE [LARGE SCALE GENOMIC DNA]</scope>
    <source>
        <strain evidence="3">R1</strain>
        <tissue evidence="3">Leaf</tissue>
    </source>
</reference>
<name>A0AAQ3SJY7_PASNO</name>
<dbReference type="EMBL" id="CP144746">
    <property type="protein sequence ID" value="WVZ56476.1"/>
    <property type="molecule type" value="Genomic_DNA"/>
</dbReference>
<organism evidence="3 4">
    <name type="scientific">Paspalum notatum var. saurae</name>
    <dbReference type="NCBI Taxonomy" id="547442"/>
    <lineage>
        <taxon>Eukaryota</taxon>
        <taxon>Viridiplantae</taxon>
        <taxon>Streptophyta</taxon>
        <taxon>Embryophyta</taxon>
        <taxon>Tracheophyta</taxon>
        <taxon>Spermatophyta</taxon>
        <taxon>Magnoliopsida</taxon>
        <taxon>Liliopsida</taxon>
        <taxon>Poales</taxon>
        <taxon>Poaceae</taxon>
        <taxon>PACMAD clade</taxon>
        <taxon>Panicoideae</taxon>
        <taxon>Andropogonodae</taxon>
        <taxon>Paspaleae</taxon>
        <taxon>Paspalinae</taxon>
        <taxon>Paspalum</taxon>
    </lineage>
</organism>